<dbReference type="InterPro" id="IPR020845">
    <property type="entry name" value="AMP-binding_CS"/>
</dbReference>
<gene>
    <name evidence="2" type="ORF">QQ020_36015</name>
</gene>
<dbReference type="Proteomes" id="UP001172083">
    <property type="component" value="Unassembled WGS sequence"/>
</dbReference>
<dbReference type="CDD" id="cd05930">
    <property type="entry name" value="A_NRPS"/>
    <property type="match status" value="1"/>
</dbReference>
<dbReference type="SUPFAM" id="SSF56801">
    <property type="entry name" value="Acetyl-CoA synthetase-like"/>
    <property type="match status" value="2"/>
</dbReference>
<accession>A0ABT8LLF0</accession>
<dbReference type="Gene3D" id="1.10.1200.10">
    <property type="entry name" value="ACP-like"/>
    <property type="match status" value="2"/>
</dbReference>
<dbReference type="NCBIfam" id="TIGR01733">
    <property type="entry name" value="AA-adenyl-dom"/>
    <property type="match status" value="1"/>
</dbReference>
<dbReference type="Pfam" id="PF00501">
    <property type="entry name" value="AMP-binding"/>
    <property type="match status" value="1"/>
</dbReference>
<dbReference type="InterPro" id="IPR009081">
    <property type="entry name" value="PP-bd_ACP"/>
</dbReference>
<dbReference type="PANTHER" id="PTHR45527:SF1">
    <property type="entry name" value="FATTY ACID SYNTHASE"/>
    <property type="match status" value="1"/>
</dbReference>
<evidence type="ECO:0000259" key="1">
    <source>
        <dbReference type="PROSITE" id="PS50075"/>
    </source>
</evidence>
<dbReference type="SUPFAM" id="SSF47336">
    <property type="entry name" value="ACP-like"/>
    <property type="match status" value="2"/>
</dbReference>
<dbReference type="InterPro" id="IPR010071">
    <property type="entry name" value="AA_adenyl_dom"/>
</dbReference>
<name>A0ABT8LLF0_9BACT</name>
<protein>
    <submittedName>
        <fullName evidence="2">Amino acid adenylation domain-containing protein</fullName>
    </submittedName>
</protein>
<dbReference type="PANTHER" id="PTHR45527">
    <property type="entry name" value="NONRIBOSOMAL PEPTIDE SYNTHETASE"/>
    <property type="match status" value="1"/>
</dbReference>
<dbReference type="Gene3D" id="3.30.300.30">
    <property type="match status" value="2"/>
</dbReference>
<dbReference type="CDD" id="cd19531">
    <property type="entry name" value="LCL_NRPS-like"/>
    <property type="match status" value="1"/>
</dbReference>
<organism evidence="2 3">
    <name type="scientific">Agaribacillus aureus</name>
    <dbReference type="NCBI Taxonomy" id="3051825"/>
    <lineage>
        <taxon>Bacteria</taxon>
        <taxon>Pseudomonadati</taxon>
        <taxon>Bacteroidota</taxon>
        <taxon>Cytophagia</taxon>
        <taxon>Cytophagales</taxon>
        <taxon>Splendidivirgaceae</taxon>
        <taxon>Agaribacillus</taxon>
    </lineage>
</organism>
<dbReference type="InterPro" id="IPR023213">
    <property type="entry name" value="CAT-like_dom_sf"/>
</dbReference>
<dbReference type="Gene3D" id="2.30.38.10">
    <property type="entry name" value="Luciferase, Domain 3"/>
    <property type="match status" value="1"/>
</dbReference>
<proteinExistence type="predicted"/>
<dbReference type="SUPFAM" id="SSF52777">
    <property type="entry name" value="CoA-dependent acyltransferases"/>
    <property type="match status" value="2"/>
</dbReference>
<dbReference type="Pfam" id="PF00668">
    <property type="entry name" value="Condensation"/>
    <property type="match status" value="1"/>
</dbReference>
<dbReference type="Gene3D" id="3.30.559.10">
    <property type="entry name" value="Chloramphenicol acetyltransferase-like domain"/>
    <property type="match status" value="1"/>
</dbReference>
<reference evidence="2" key="1">
    <citation type="submission" date="2023-06" db="EMBL/GenBank/DDBJ databases">
        <title>Genomic of Agaribacillus aureum.</title>
        <authorList>
            <person name="Wang G."/>
        </authorList>
    </citation>
    <scope>NUCLEOTIDE SEQUENCE</scope>
    <source>
        <strain evidence="2">BMA12</strain>
    </source>
</reference>
<dbReference type="InterPro" id="IPR045851">
    <property type="entry name" value="AMP-bd_C_sf"/>
</dbReference>
<feature type="domain" description="Carrier" evidence="1">
    <location>
        <begin position="1143"/>
        <end position="1218"/>
    </location>
</feature>
<dbReference type="RefSeq" id="WP_346762870.1">
    <property type="nucleotide sequence ID" value="NZ_JAUJEB010000025.1"/>
</dbReference>
<sequence length="1238" mass="140126">ERVLLEYAGLSQAVVLLQEGLDNEKQIVGYYVKEGEVDEGSIREHLQAWLPAYMVPSVLVELERLPLTVNGKIDKQSLPGIDHLPRQRAYVAPATDTERQLVEIWEQVLGIEEIGVEDNFFELGGHSLKATQLVSYIYKHFSIKLELVNVFSAPTVREQSLLIDEQQRQVYEEIEPIAIEEDYALSHAQRRLWVLDQLDSQQIAYNIPLAYRLEGSLSVTSLRSSFSSLVGRHESLRTVFVDVEGEPRQKILSVEESGFELDYKDLRDDPQVVERVKQISEQMAGTAFNLSTGPLLRVKLLQLGETSYVFVMSMHHIVSDEWSMQVLFKEILLLYDAYVSGESNPLRPLSIHYKDYAHWQMSQLSGERLRSDQSYWMDQLSGELPLLELPTDYRRPSVKTYNGNNVSLALDPELSAKLRMMGDQEGVTLFMVLLSTVYVLLYRYTGQKDIIVGTPVAGREHLDLEDQIGFFVNALALRIHLSGEESFKELLGKVKTVSLEGFAHQQYPFDKLVEELPLERDLSRSPLFDVMMVLQNQPSVVSPVTMQGVDVSAAEVEVQTSKFDLTFSFVEQPERIYLVLDYNSDLFSGDRIEQLLSHYNNLLSSLLDDPVQPVGIAEMLSNHERTQLLDGFNATFVDYPERHTVVDLFEQQVHRTPDHIALVFEDQSLTYEQVNQRANQLAHYFRRHYNIEADDLVGLLLERSEMTVIAMLSVLKSGGAYLPIDVNYPSHRIGYMLAEARPKLLLTQAAMFDMLRASTTGLSFLEVLSMDSLEERIQTPTDNLVPIAGSNNLAYVIYTSGTSGRPKGVMIEHKSVVELCYWHRLSFSLSTDSRASVYASIGFDAFGWEVWPYLLFGGSLFPIPQAERLQIIELADWFKRQQISHSFLPTPICKQVVQTGLLAEQDKLLVLTGGEEWGSVRGINRQVINNYGPTESTVVTTSASLQEVESGKATIGKPIANRKVYVLDEYHQPQPVGIVGEILIGGTGLARGYLHQEDLTEEKFISNPFGEGRLYKTGDLGYWNRDGALEYLGRKDDQVKLRGYRIELGEIERVLLEYAGLSQAVILLQEGLDNEKQIVGYYVKEGEVDEGSLREHLQAWLPVYMVPSVLVELERLPLTVNGKIDKQSLPGIDQLPRQRAYVAPASNTERQLVEIWEQVLDMDKVGVEDNFFELGGHSLKATQLVSYIYKHFSIKLELRSLFTHPTVADLASEMDIIMWAKDVSSNGTGNNKTEEIIL</sequence>
<evidence type="ECO:0000313" key="3">
    <source>
        <dbReference type="Proteomes" id="UP001172083"/>
    </source>
</evidence>
<dbReference type="InterPro" id="IPR036736">
    <property type="entry name" value="ACP-like_sf"/>
</dbReference>
<dbReference type="Gene3D" id="3.40.50.980">
    <property type="match status" value="2"/>
</dbReference>
<evidence type="ECO:0000313" key="2">
    <source>
        <dbReference type="EMBL" id="MDN5217535.1"/>
    </source>
</evidence>
<dbReference type="InterPro" id="IPR001242">
    <property type="entry name" value="Condensation_dom"/>
</dbReference>
<feature type="non-terminal residue" evidence="2">
    <location>
        <position position="1"/>
    </location>
</feature>
<dbReference type="Gene3D" id="3.30.559.30">
    <property type="entry name" value="Nonribosomal peptide synthetase, condensation domain"/>
    <property type="match status" value="1"/>
</dbReference>
<comment type="caution">
    <text evidence="2">The sequence shown here is derived from an EMBL/GenBank/DDBJ whole genome shotgun (WGS) entry which is preliminary data.</text>
</comment>
<dbReference type="Pfam" id="PF00550">
    <property type="entry name" value="PP-binding"/>
    <property type="match status" value="2"/>
</dbReference>
<dbReference type="PROSITE" id="PS00455">
    <property type="entry name" value="AMP_BINDING"/>
    <property type="match status" value="1"/>
</dbReference>
<dbReference type="EMBL" id="JAUJEB010000025">
    <property type="protein sequence ID" value="MDN5217535.1"/>
    <property type="molecule type" value="Genomic_DNA"/>
</dbReference>
<keyword evidence="3" id="KW-1185">Reference proteome</keyword>
<feature type="domain" description="Carrier" evidence="1">
    <location>
        <begin position="92"/>
        <end position="167"/>
    </location>
</feature>
<dbReference type="PROSITE" id="PS50075">
    <property type="entry name" value="CARRIER"/>
    <property type="match status" value="2"/>
</dbReference>
<dbReference type="InterPro" id="IPR000873">
    <property type="entry name" value="AMP-dep_synth/lig_dom"/>
</dbReference>